<dbReference type="Gene3D" id="3.40.630.30">
    <property type="match status" value="1"/>
</dbReference>
<protein>
    <submittedName>
        <fullName evidence="6">Ribosomal-protein-alanine N-acetyltransferase</fullName>
    </submittedName>
</protein>
<name>A0A1H8KZD6_9BACI</name>
<feature type="domain" description="N-acetyltransferase" evidence="5">
    <location>
        <begin position="12"/>
        <end position="156"/>
    </location>
</feature>
<gene>
    <name evidence="6" type="ORF">SAMN04488134_1037</name>
</gene>
<dbReference type="InterPro" id="IPR050680">
    <property type="entry name" value="YpeA/RimI_acetyltransf"/>
</dbReference>
<proteinExistence type="inferred from homology"/>
<sequence length="156" mass="17815">MKLAETKAMPNVSIRAMELVDLDEVALIEVKSFTTPWSKALYQKELIENQFAHYYVIEVNQQVVGFCGVWLVLDEAQVTNIAIDPSYRGKGYGAMLFQYILNRALLRGATQLSLEVRKSNHAAKAMYKKFGLEKAGIRKNYYTDNNEDAIVMWVKL</sequence>
<dbReference type="NCBIfam" id="TIGR01575">
    <property type="entry name" value="rimI"/>
    <property type="match status" value="1"/>
</dbReference>
<dbReference type="InterPro" id="IPR000182">
    <property type="entry name" value="GNAT_dom"/>
</dbReference>
<keyword evidence="4" id="KW-0012">Acyltransferase</keyword>
<dbReference type="PROSITE" id="PS51186">
    <property type="entry name" value="GNAT"/>
    <property type="match status" value="1"/>
</dbReference>
<dbReference type="GO" id="GO:0008080">
    <property type="term" value="F:N-acetyltransferase activity"/>
    <property type="evidence" value="ECO:0007669"/>
    <property type="project" value="InterPro"/>
</dbReference>
<dbReference type="PANTHER" id="PTHR43420">
    <property type="entry name" value="ACETYLTRANSFERASE"/>
    <property type="match status" value="1"/>
</dbReference>
<keyword evidence="3 6" id="KW-0808">Transferase</keyword>
<dbReference type="Proteomes" id="UP000199300">
    <property type="component" value="Unassembled WGS sequence"/>
</dbReference>
<evidence type="ECO:0000256" key="1">
    <source>
        <dbReference type="ARBA" id="ARBA00005395"/>
    </source>
</evidence>
<evidence type="ECO:0000256" key="2">
    <source>
        <dbReference type="ARBA" id="ARBA00022490"/>
    </source>
</evidence>
<keyword evidence="7" id="KW-1185">Reference proteome</keyword>
<dbReference type="AlphaFoldDB" id="A0A1H8KZD6"/>
<dbReference type="STRING" id="872970.SAMN04488134_1037"/>
<dbReference type="EMBL" id="FODJ01000003">
    <property type="protein sequence ID" value="SEN97768.1"/>
    <property type="molecule type" value="Genomic_DNA"/>
</dbReference>
<organism evidence="6 7">
    <name type="scientific">Amphibacillus marinus</name>
    <dbReference type="NCBI Taxonomy" id="872970"/>
    <lineage>
        <taxon>Bacteria</taxon>
        <taxon>Bacillati</taxon>
        <taxon>Bacillota</taxon>
        <taxon>Bacilli</taxon>
        <taxon>Bacillales</taxon>
        <taxon>Bacillaceae</taxon>
        <taxon>Amphibacillus</taxon>
    </lineage>
</organism>
<evidence type="ECO:0000313" key="7">
    <source>
        <dbReference type="Proteomes" id="UP000199300"/>
    </source>
</evidence>
<reference evidence="6 7" key="1">
    <citation type="submission" date="2016-10" db="EMBL/GenBank/DDBJ databases">
        <authorList>
            <person name="de Groot N.N."/>
        </authorList>
    </citation>
    <scope>NUCLEOTIDE SEQUENCE [LARGE SCALE GENOMIC DNA]</scope>
    <source>
        <strain evidence="6 7">CGMCC 1.10434</strain>
    </source>
</reference>
<evidence type="ECO:0000313" key="6">
    <source>
        <dbReference type="EMBL" id="SEN97768.1"/>
    </source>
</evidence>
<keyword evidence="2" id="KW-0963">Cytoplasm</keyword>
<dbReference type="PANTHER" id="PTHR43420:SF44">
    <property type="entry name" value="ACETYLTRANSFERASE YPEA"/>
    <property type="match status" value="1"/>
</dbReference>
<accession>A0A1H8KZD6</accession>
<dbReference type="CDD" id="cd04301">
    <property type="entry name" value="NAT_SF"/>
    <property type="match status" value="1"/>
</dbReference>
<evidence type="ECO:0000256" key="3">
    <source>
        <dbReference type="ARBA" id="ARBA00022679"/>
    </source>
</evidence>
<dbReference type="InterPro" id="IPR016181">
    <property type="entry name" value="Acyl_CoA_acyltransferase"/>
</dbReference>
<dbReference type="InterPro" id="IPR006464">
    <property type="entry name" value="AcTrfase_RimI/Ard1"/>
</dbReference>
<evidence type="ECO:0000256" key="4">
    <source>
        <dbReference type="ARBA" id="ARBA00023315"/>
    </source>
</evidence>
<comment type="similarity">
    <text evidence="1">Belongs to the acetyltransferase family. RimI subfamily.</text>
</comment>
<dbReference type="Pfam" id="PF00583">
    <property type="entry name" value="Acetyltransf_1"/>
    <property type="match status" value="1"/>
</dbReference>
<dbReference type="SUPFAM" id="SSF55729">
    <property type="entry name" value="Acyl-CoA N-acyltransferases (Nat)"/>
    <property type="match status" value="1"/>
</dbReference>
<evidence type="ECO:0000259" key="5">
    <source>
        <dbReference type="PROSITE" id="PS51186"/>
    </source>
</evidence>